<reference evidence="2" key="1">
    <citation type="submission" date="2020-09" db="EMBL/GenBank/DDBJ databases">
        <title>Complete genome sequencing of Faecalibacillus intestinalis strain 14EGH31.</title>
        <authorList>
            <person name="Sakamoto M."/>
            <person name="Murakami T."/>
            <person name="Mori H."/>
        </authorList>
    </citation>
    <scope>NUCLEOTIDE SEQUENCE [LARGE SCALE GENOMIC DNA]</scope>
    <source>
        <strain evidence="2">14EGH31</strain>
    </source>
</reference>
<sequence>MFTNENSADAVYGSLDEARWSMECDENGNVLSIWWNEGTCHLMGYDYDKEHFQTLPPFTHLHDKIQQLR</sequence>
<dbReference type="EMBL" id="AP024085">
    <property type="protein sequence ID" value="BCL56828.1"/>
    <property type="molecule type" value="Genomic_DNA"/>
</dbReference>
<accession>A0A7I8DWD2</accession>
<dbReference type="Proteomes" id="UP000593842">
    <property type="component" value="Chromosome"/>
</dbReference>
<evidence type="ECO:0000313" key="1">
    <source>
        <dbReference type="EMBL" id="BCL56828.1"/>
    </source>
</evidence>
<dbReference type="AlphaFoldDB" id="A0A7I8DWD2"/>
<protein>
    <submittedName>
        <fullName evidence="1">Uncharacterized protein</fullName>
    </submittedName>
</protein>
<evidence type="ECO:0000313" key="2">
    <source>
        <dbReference type="Proteomes" id="UP000593842"/>
    </source>
</evidence>
<gene>
    <name evidence="1" type="ORF">Fi14EGH31_05400</name>
</gene>
<organism evidence="1 2">
    <name type="scientific">Faecalibacillus intestinalis</name>
    <dbReference type="NCBI Taxonomy" id="1982626"/>
    <lineage>
        <taxon>Bacteria</taxon>
        <taxon>Bacillati</taxon>
        <taxon>Bacillota</taxon>
        <taxon>Erysipelotrichia</taxon>
        <taxon>Erysipelotrichales</taxon>
        <taxon>Coprobacillaceae</taxon>
        <taxon>Faecalibacillus</taxon>
    </lineage>
</organism>
<dbReference type="KEGG" id="fit:Fi14EGH31_05400"/>
<proteinExistence type="predicted"/>
<name>A0A7I8DWD2_9FIRM</name>
<dbReference type="RefSeq" id="WP_117347462.1">
    <property type="nucleotide sequence ID" value="NZ_AP024085.1"/>
</dbReference>
<dbReference type="GeneID" id="70578969"/>